<reference evidence="1" key="1">
    <citation type="submission" date="2023-02" db="EMBL/GenBank/DDBJ databases">
        <title>The sequence of Aeromonas allosaccharophila K520.</title>
        <authorList>
            <person name="Luo X."/>
        </authorList>
    </citation>
    <scope>NUCLEOTIDE SEQUENCE</scope>
    <source>
        <strain evidence="1">K520</strain>
    </source>
</reference>
<gene>
    <name evidence="1" type="ORF">PYU98_02360</name>
</gene>
<organism evidence="1 2">
    <name type="scientific">Aeromonas allosaccharophila</name>
    <dbReference type="NCBI Taxonomy" id="656"/>
    <lineage>
        <taxon>Bacteria</taxon>
        <taxon>Pseudomonadati</taxon>
        <taxon>Pseudomonadota</taxon>
        <taxon>Gammaproteobacteria</taxon>
        <taxon>Aeromonadales</taxon>
        <taxon>Aeromonadaceae</taxon>
        <taxon>Aeromonas</taxon>
    </lineage>
</organism>
<dbReference type="EMBL" id="CP118988">
    <property type="protein sequence ID" value="WED77141.1"/>
    <property type="molecule type" value="Genomic_DNA"/>
</dbReference>
<evidence type="ECO:0000313" key="2">
    <source>
        <dbReference type="Proteomes" id="UP001213721"/>
    </source>
</evidence>
<name>A0AAX3NSL3_9GAMM</name>
<evidence type="ECO:0000313" key="1">
    <source>
        <dbReference type="EMBL" id="WED77141.1"/>
    </source>
</evidence>
<proteinExistence type="predicted"/>
<accession>A0AAX3NSL3</accession>
<sequence>MLCSISNANANTCPLSNCNTLHAGEHYSINANEKYCINFNKENITVVNLSSRYIEIEDKNSNPTVIYSGEFVDVDTISTIANSTKVVISIEHDSFIVIRDINESKRNKRAAPVVWAGGGAVIGVMGVIANNPDANMREIAAGAFGGAVTGVLSPIMGSGVAGMMASGSAGLAASGGCASCHS</sequence>
<dbReference type="RefSeq" id="WP_253186621.1">
    <property type="nucleotide sequence ID" value="NZ_CP118988.1"/>
</dbReference>
<dbReference type="AlphaFoldDB" id="A0AAX3NSL3"/>
<dbReference type="Proteomes" id="UP001213721">
    <property type="component" value="Chromosome"/>
</dbReference>
<protein>
    <recommendedName>
        <fullName evidence="3">Glycine zipper family protein</fullName>
    </recommendedName>
</protein>
<evidence type="ECO:0008006" key="3">
    <source>
        <dbReference type="Google" id="ProtNLM"/>
    </source>
</evidence>